<protein>
    <submittedName>
        <fullName evidence="1">Uncharacterized protein</fullName>
    </submittedName>
</protein>
<accession>A0ABQ0K1S1</accession>
<keyword evidence="2" id="KW-1185">Reference proteome</keyword>
<evidence type="ECO:0000313" key="1">
    <source>
        <dbReference type="EMBL" id="GAN35021.1"/>
    </source>
</evidence>
<name>A0ABQ0K1S1_9BACT</name>
<sequence>MWRWSGRLNNFAPGVDFRSKTKATAVGLTTYGLLPFLFEKDGE</sequence>
<dbReference type="EMBL" id="BAFN01000001">
    <property type="protein sequence ID" value="GAN35021.1"/>
    <property type="molecule type" value="Genomic_DNA"/>
</dbReference>
<proteinExistence type="predicted"/>
<organism evidence="1 2">
    <name type="scientific">Candidatus Brocadia sinica JPN1</name>
    <dbReference type="NCBI Taxonomy" id="1197129"/>
    <lineage>
        <taxon>Bacteria</taxon>
        <taxon>Pseudomonadati</taxon>
        <taxon>Planctomycetota</taxon>
        <taxon>Candidatus Brocadiia</taxon>
        <taxon>Candidatus Brocadiales</taxon>
        <taxon>Candidatus Brocadiaceae</taxon>
        <taxon>Candidatus Brocadia</taxon>
    </lineage>
</organism>
<gene>
    <name evidence="1" type="ORF">BROSI_A3567</name>
</gene>
<evidence type="ECO:0000313" key="2">
    <source>
        <dbReference type="Proteomes" id="UP000032309"/>
    </source>
</evidence>
<reference evidence="2" key="1">
    <citation type="journal article" date="2015" name="Genome Announc.">
        <title>Draft Genome Sequence of an Anaerobic Ammonium-Oxidizing Bacterium, "Candidatus Brocadia sinica".</title>
        <authorList>
            <person name="Oshiki M."/>
            <person name="Shinyako-Hata K."/>
            <person name="Satoh H."/>
            <person name="Okabe S."/>
        </authorList>
    </citation>
    <scope>NUCLEOTIDE SEQUENCE [LARGE SCALE GENOMIC DNA]</scope>
    <source>
        <strain evidence="2">JPN1</strain>
    </source>
</reference>
<dbReference type="Proteomes" id="UP000032309">
    <property type="component" value="Unassembled WGS sequence"/>
</dbReference>
<comment type="caution">
    <text evidence="1">The sequence shown here is derived from an EMBL/GenBank/DDBJ whole genome shotgun (WGS) entry which is preliminary data.</text>
</comment>